<feature type="compositionally biased region" description="Low complexity" evidence="5">
    <location>
        <begin position="85"/>
        <end position="95"/>
    </location>
</feature>
<keyword evidence="3" id="KW-0539">Nucleus</keyword>
<keyword evidence="4" id="KW-0175">Coiled coil</keyword>
<feature type="coiled-coil region" evidence="4">
    <location>
        <begin position="58"/>
        <end position="85"/>
    </location>
</feature>
<evidence type="ECO:0000256" key="4">
    <source>
        <dbReference type="SAM" id="Coils"/>
    </source>
</evidence>
<dbReference type="GO" id="GO:0005634">
    <property type="term" value="C:nucleus"/>
    <property type="evidence" value="ECO:0007669"/>
    <property type="project" value="UniProtKB-SubCell"/>
</dbReference>
<evidence type="ECO:0008006" key="7">
    <source>
        <dbReference type="Google" id="ProtNLM"/>
    </source>
</evidence>
<dbReference type="AlphaFoldDB" id="A0A7S3C2L0"/>
<evidence type="ECO:0000256" key="3">
    <source>
        <dbReference type="ARBA" id="ARBA00023242"/>
    </source>
</evidence>
<dbReference type="PANTHER" id="PTHR13168:SF0">
    <property type="entry name" value="C-MYC-BINDING PROTEIN"/>
    <property type="match status" value="1"/>
</dbReference>
<dbReference type="EMBL" id="HBHY01020493">
    <property type="protein sequence ID" value="CAE0151112.1"/>
    <property type="molecule type" value="Transcribed_RNA"/>
</dbReference>
<feature type="region of interest" description="Disordered" evidence="5">
    <location>
        <begin position="85"/>
        <end position="104"/>
    </location>
</feature>
<evidence type="ECO:0000256" key="2">
    <source>
        <dbReference type="ARBA" id="ARBA00009389"/>
    </source>
</evidence>
<dbReference type="PANTHER" id="PTHR13168">
    <property type="entry name" value="ASSOCIATE OF C-MYC AMY-1"/>
    <property type="match status" value="1"/>
</dbReference>
<evidence type="ECO:0000256" key="5">
    <source>
        <dbReference type="SAM" id="MobiDB-lite"/>
    </source>
</evidence>
<sequence>MAAVTDSKKEAFRQYLEKAGVIDSLTKVLVSLYEEPDKPSEAINFVKSHLGAPTPEEFEALKAEKAAVEEELAAAQAKIAEMEAAAAAADAPAEPAEGEEAAAE</sequence>
<organism evidence="6">
    <name type="scientific">Prasinoderma singulare</name>
    <dbReference type="NCBI Taxonomy" id="676789"/>
    <lineage>
        <taxon>Eukaryota</taxon>
        <taxon>Viridiplantae</taxon>
        <taxon>Prasinodermophyta</taxon>
        <taxon>Prasinodermophyceae</taxon>
        <taxon>Prasinodermales</taxon>
        <taxon>Prasinodermaceae</taxon>
        <taxon>Prasinoderma</taxon>
    </lineage>
</organism>
<evidence type="ECO:0000256" key="1">
    <source>
        <dbReference type="ARBA" id="ARBA00004123"/>
    </source>
</evidence>
<proteinExistence type="inferred from homology"/>
<comment type="subcellular location">
    <subcellularLocation>
        <location evidence="1">Nucleus</location>
    </subcellularLocation>
</comment>
<dbReference type="PRINTS" id="PR02028">
    <property type="entry name" value="CMYCBINDINGP"/>
</dbReference>
<protein>
    <recommendedName>
        <fullName evidence="7">Associate of Myc 1</fullName>
    </recommendedName>
</protein>
<evidence type="ECO:0000313" key="6">
    <source>
        <dbReference type="EMBL" id="CAE0151112.1"/>
    </source>
</evidence>
<dbReference type="GO" id="GO:0003713">
    <property type="term" value="F:transcription coactivator activity"/>
    <property type="evidence" value="ECO:0007669"/>
    <property type="project" value="InterPro"/>
</dbReference>
<accession>A0A7S3C2L0</accession>
<reference evidence="6" key="1">
    <citation type="submission" date="2021-01" db="EMBL/GenBank/DDBJ databases">
        <authorList>
            <person name="Corre E."/>
            <person name="Pelletier E."/>
            <person name="Niang G."/>
            <person name="Scheremetjew M."/>
            <person name="Finn R."/>
            <person name="Kale V."/>
            <person name="Holt S."/>
            <person name="Cochrane G."/>
            <person name="Meng A."/>
            <person name="Brown T."/>
            <person name="Cohen L."/>
        </authorList>
    </citation>
    <scope>NUCLEOTIDE SEQUENCE</scope>
    <source>
        <strain evidence="6">RCC927</strain>
    </source>
</reference>
<dbReference type="InterPro" id="IPR026060">
    <property type="entry name" value="AMY1"/>
</dbReference>
<gene>
    <name evidence="6" type="ORF">PSIN1315_LOCUS13100</name>
</gene>
<comment type="similarity">
    <text evidence="2">Belongs to the AMY1 family.</text>
</comment>
<name>A0A7S3C2L0_9VIRI</name>